<dbReference type="PRINTS" id="PR00080">
    <property type="entry name" value="SDRFAMILY"/>
</dbReference>
<sequence>VARLDGKTALITGAASGIGRASAERMASEGAAVMCADIDGDGAEQTALTIEQRGGQASFLTLDVSSESEVKEAVEQTVRQLDGLDILFNNAGVGGGDVGWDGTIAINLSGVYYGLFHSVPVMVERGGGAIINTASIAGLVGLTLGSLNEDQPVEMVPGTGAYIAAKHGVVGLTKQYAVAFGGRGVRVNAIAPGYIETPMTEGIREVDGATEYLTSLHPLGRLGQPEEIAAAAAFLASDEASFINGIVLPVDGGYTAR</sequence>
<dbReference type="PANTHER" id="PTHR42760">
    <property type="entry name" value="SHORT-CHAIN DEHYDROGENASES/REDUCTASES FAMILY MEMBER"/>
    <property type="match status" value="1"/>
</dbReference>
<feature type="non-terminal residue" evidence="2">
    <location>
        <position position="1"/>
    </location>
</feature>
<dbReference type="EMBL" id="UINC01000853">
    <property type="protein sequence ID" value="SUZ62175.1"/>
    <property type="molecule type" value="Genomic_DNA"/>
</dbReference>
<evidence type="ECO:0000313" key="2">
    <source>
        <dbReference type="EMBL" id="SUZ62175.1"/>
    </source>
</evidence>
<dbReference type="InterPro" id="IPR036291">
    <property type="entry name" value="NAD(P)-bd_dom_sf"/>
</dbReference>
<comment type="similarity">
    <text evidence="1">Belongs to the short-chain dehydrogenases/reductases (SDR) family.</text>
</comment>
<dbReference type="PRINTS" id="PR00081">
    <property type="entry name" value="GDHRDH"/>
</dbReference>
<name>A0A381P5F1_9ZZZZ</name>
<dbReference type="SUPFAM" id="SSF51735">
    <property type="entry name" value="NAD(P)-binding Rossmann-fold domains"/>
    <property type="match status" value="1"/>
</dbReference>
<dbReference type="FunFam" id="3.40.50.720:FF:000084">
    <property type="entry name" value="Short-chain dehydrogenase reductase"/>
    <property type="match status" value="1"/>
</dbReference>
<gene>
    <name evidence="2" type="ORF">METZ01_LOCUS15029</name>
</gene>
<proteinExistence type="inferred from homology"/>
<protein>
    <recommendedName>
        <fullName evidence="3">NAD(P)-dependent dehydrogenase, short-chain alcohol dehydrogenase family</fullName>
    </recommendedName>
</protein>
<accession>A0A381P5F1</accession>
<dbReference type="CDD" id="cd05233">
    <property type="entry name" value="SDR_c"/>
    <property type="match status" value="1"/>
</dbReference>
<evidence type="ECO:0008006" key="3">
    <source>
        <dbReference type="Google" id="ProtNLM"/>
    </source>
</evidence>
<dbReference type="Pfam" id="PF13561">
    <property type="entry name" value="adh_short_C2"/>
    <property type="match status" value="1"/>
</dbReference>
<dbReference type="Gene3D" id="3.40.50.720">
    <property type="entry name" value="NAD(P)-binding Rossmann-like Domain"/>
    <property type="match status" value="1"/>
</dbReference>
<dbReference type="GO" id="GO:0016616">
    <property type="term" value="F:oxidoreductase activity, acting on the CH-OH group of donors, NAD or NADP as acceptor"/>
    <property type="evidence" value="ECO:0007669"/>
    <property type="project" value="TreeGrafter"/>
</dbReference>
<organism evidence="2">
    <name type="scientific">marine metagenome</name>
    <dbReference type="NCBI Taxonomy" id="408172"/>
    <lineage>
        <taxon>unclassified sequences</taxon>
        <taxon>metagenomes</taxon>
        <taxon>ecological metagenomes</taxon>
    </lineage>
</organism>
<reference evidence="2" key="1">
    <citation type="submission" date="2018-05" db="EMBL/GenBank/DDBJ databases">
        <authorList>
            <person name="Lanie J.A."/>
            <person name="Ng W.-L."/>
            <person name="Kazmierczak K.M."/>
            <person name="Andrzejewski T.M."/>
            <person name="Davidsen T.M."/>
            <person name="Wayne K.J."/>
            <person name="Tettelin H."/>
            <person name="Glass J.I."/>
            <person name="Rusch D."/>
            <person name="Podicherti R."/>
            <person name="Tsui H.-C.T."/>
            <person name="Winkler M.E."/>
        </authorList>
    </citation>
    <scope>NUCLEOTIDE SEQUENCE</scope>
</reference>
<evidence type="ECO:0000256" key="1">
    <source>
        <dbReference type="ARBA" id="ARBA00006484"/>
    </source>
</evidence>
<dbReference type="AlphaFoldDB" id="A0A381P5F1"/>
<dbReference type="InterPro" id="IPR002347">
    <property type="entry name" value="SDR_fam"/>
</dbReference>